<evidence type="ECO:0000259" key="4">
    <source>
        <dbReference type="PROSITE" id="PS50878"/>
    </source>
</evidence>
<feature type="compositionally biased region" description="Polar residues" evidence="2">
    <location>
        <begin position="151"/>
        <end position="161"/>
    </location>
</feature>
<dbReference type="Pfam" id="PF00098">
    <property type="entry name" value="zf-CCHC"/>
    <property type="match status" value="1"/>
</dbReference>
<evidence type="ECO:0000256" key="2">
    <source>
        <dbReference type="SAM" id="MobiDB-lite"/>
    </source>
</evidence>
<reference evidence="5 6" key="1">
    <citation type="submission" date="2024-09" db="EMBL/GenBank/DDBJ databases">
        <title>Chromosome-scale assembly of Riccia sorocarpa.</title>
        <authorList>
            <person name="Paukszto L."/>
        </authorList>
    </citation>
    <scope>NUCLEOTIDE SEQUENCE [LARGE SCALE GENOMIC DNA]</scope>
    <source>
        <strain evidence="5">LP-2024</strain>
        <tissue evidence="5">Aerial parts of the thallus</tissue>
    </source>
</reference>
<gene>
    <name evidence="5" type="ORF">R1sor_012177</name>
</gene>
<evidence type="ECO:0000313" key="6">
    <source>
        <dbReference type="Proteomes" id="UP001633002"/>
    </source>
</evidence>
<feature type="domain" description="Reverse transcriptase" evidence="4">
    <location>
        <begin position="393"/>
        <end position="670"/>
    </location>
</feature>
<feature type="compositionally biased region" description="Polar residues" evidence="2">
    <location>
        <begin position="169"/>
        <end position="189"/>
    </location>
</feature>
<evidence type="ECO:0008006" key="7">
    <source>
        <dbReference type="Google" id="ProtNLM"/>
    </source>
</evidence>
<accession>A0ABD3I4A3</accession>
<dbReference type="PANTHER" id="PTHR31635:SF196">
    <property type="entry name" value="REVERSE TRANSCRIPTASE DOMAIN-CONTAINING PROTEIN-RELATED"/>
    <property type="match status" value="1"/>
</dbReference>
<keyword evidence="1" id="KW-0863">Zinc-finger</keyword>
<dbReference type="Gene3D" id="4.10.60.10">
    <property type="entry name" value="Zinc finger, CCHC-type"/>
    <property type="match status" value="1"/>
</dbReference>
<dbReference type="EMBL" id="JBJQOH010000002">
    <property type="protein sequence ID" value="KAL3698101.1"/>
    <property type="molecule type" value="Genomic_DNA"/>
</dbReference>
<feature type="region of interest" description="Disordered" evidence="2">
    <location>
        <begin position="143"/>
        <end position="215"/>
    </location>
</feature>
<feature type="region of interest" description="Disordered" evidence="2">
    <location>
        <begin position="277"/>
        <end position="298"/>
    </location>
</feature>
<organism evidence="5 6">
    <name type="scientific">Riccia sorocarpa</name>
    <dbReference type="NCBI Taxonomy" id="122646"/>
    <lineage>
        <taxon>Eukaryota</taxon>
        <taxon>Viridiplantae</taxon>
        <taxon>Streptophyta</taxon>
        <taxon>Embryophyta</taxon>
        <taxon>Marchantiophyta</taxon>
        <taxon>Marchantiopsida</taxon>
        <taxon>Marchantiidae</taxon>
        <taxon>Marchantiales</taxon>
        <taxon>Ricciaceae</taxon>
        <taxon>Riccia</taxon>
    </lineage>
</organism>
<evidence type="ECO:0000256" key="1">
    <source>
        <dbReference type="PROSITE-ProRule" id="PRU00047"/>
    </source>
</evidence>
<dbReference type="SUPFAM" id="SSF57756">
    <property type="entry name" value="Retrovirus zinc finger-like domains"/>
    <property type="match status" value="1"/>
</dbReference>
<dbReference type="Pfam" id="PF00078">
    <property type="entry name" value="RVT_1"/>
    <property type="match status" value="1"/>
</dbReference>
<dbReference type="SMART" id="SM00343">
    <property type="entry name" value="ZnF_C2HC"/>
    <property type="match status" value="1"/>
</dbReference>
<keyword evidence="6" id="KW-1185">Reference proteome</keyword>
<evidence type="ECO:0000259" key="3">
    <source>
        <dbReference type="PROSITE" id="PS50158"/>
    </source>
</evidence>
<dbReference type="GO" id="GO:0008270">
    <property type="term" value="F:zinc ion binding"/>
    <property type="evidence" value="ECO:0007669"/>
    <property type="project" value="UniProtKB-KW"/>
</dbReference>
<dbReference type="PANTHER" id="PTHR31635">
    <property type="entry name" value="REVERSE TRANSCRIPTASE DOMAIN-CONTAINING PROTEIN-RELATED"/>
    <property type="match status" value="1"/>
</dbReference>
<protein>
    <recommendedName>
        <fullName evidence="7">CCHC-type domain-containing protein</fullName>
    </recommendedName>
</protein>
<dbReference type="InterPro" id="IPR001878">
    <property type="entry name" value="Znf_CCHC"/>
</dbReference>
<dbReference type="AlphaFoldDB" id="A0ABD3I4A3"/>
<dbReference type="PROSITE" id="PS50158">
    <property type="entry name" value="ZF_CCHC"/>
    <property type="match status" value="1"/>
</dbReference>
<dbReference type="InterPro" id="IPR000477">
    <property type="entry name" value="RT_dom"/>
</dbReference>
<dbReference type="CDD" id="cd01650">
    <property type="entry name" value="RT_nLTR_like"/>
    <property type="match status" value="1"/>
</dbReference>
<comment type="caution">
    <text evidence="5">The sequence shown here is derived from an EMBL/GenBank/DDBJ whole genome shotgun (WGS) entry which is preliminary data.</text>
</comment>
<keyword evidence="1" id="KW-0862">Zinc</keyword>
<feature type="domain" description="CCHC-type" evidence="3">
    <location>
        <begin position="63"/>
        <end position="78"/>
    </location>
</feature>
<dbReference type="InterPro" id="IPR036875">
    <property type="entry name" value="Znf_CCHC_sf"/>
</dbReference>
<sequence>MLQTIGPVLYHTVNTSLDMKYVHIRACVLRNDLDNLPDTVIVDLPWGGHITQEIKYTMLPDTCFKCKQIGHRAADCPSAVPATPRTRNYSTAHTAMQRNHQPQRPQPQTLNQVALFHKSPKHTWKRKWGEKVAAQCKSAGTTGTAISAGTNQALPSPTQPIHATDTHPSKGTSPVTIPQSPTDQHTPLNRQLVLLGGPEGSLNPQRSTLSPCEDEISPQSLTKIVAQKRILPGGKTSPHEEEAQPRYCGARITNMPLLPWKDTETNSTVQEGEVLTQILDGNSSEEEDSKDPETNDIGELKVQDRVKLEASLAAILPGAHMEVDYTVALSHLTKSVTQQQDRQINTKPPEEEIDKVANLMKNDKSPGLDGFTTEMLLACWPFIRGDCIAMIHHFWDQGELLRDTRTAVIKLIPKTEIKELLKNWRPLSLMTLSYKLIAKIMAERLKKFLPQLVDPQQTGFIHGRSITNNLLTLQLGTDWARISNQKCMFIKLDFVKAYDRIEHGFLLATLEALGFSEESVSLFKGLTTRGMAKVHINQDFTERFSMQRGVRQGCPLAPYLFTLCTQVMMDMLNAKLRQGTIQGLKTGDGQTILHQLFADDTGLFLEMNRQSFSTTMETLKLFEKASGAKLNLTKTLVLPLGSDPPPQWLIDSQCQLAGPADRFRYLGILAGTDVLEREVLNDIKIKYERRLNHWSSRLLTWPERLILAQGILRTLPNYTLMAIGLSQNGITMLERITAEFLWGTTREGKKRRLLIAWKIFARRRKDGGLGWPDMNLMAQAFLLKNIGKILQGNNEDWVRLAAAIIKARITETAHPNEIKQWDHTTILLGLKALRIPNSSILDRMLKCWFKMKRRLTWQPDRGPFPESDTP</sequence>
<proteinExistence type="predicted"/>
<keyword evidence="1" id="KW-0479">Metal-binding</keyword>
<name>A0ABD3I4A3_9MARC</name>
<dbReference type="PROSITE" id="PS50878">
    <property type="entry name" value="RT_POL"/>
    <property type="match status" value="1"/>
</dbReference>
<evidence type="ECO:0000313" key="5">
    <source>
        <dbReference type="EMBL" id="KAL3698101.1"/>
    </source>
</evidence>
<feature type="compositionally biased region" description="Acidic residues" evidence="2">
    <location>
        <begin position="283"/>
        <end position="296"/>
    </location>
</feature>
<dbReference type="Proteomes" id="UP001633002">
    <property type="component" value="Unassembled WGS sequence"/>
</dbReference>
<dbReference type="InterPro" id="IPR043502">
    <property type="entry name" value="DNA/RNA_pol_sf"/>
</dbReference>
<dbReference type="SUPFAM" id="SSF56672">
    <property type="entry name" value="DNA/RNA polymerases"/>
    <property type="match status" value="1"/>
</dbReference>